<organism evidence="3 4">
    <name type="scientific">Zooshikella ganghwensis</name>
    <dbReference type="NCBI Taxonomy" id="202772"/>
    <lineage>
        <taxon>Bacteria</taxon>
        <taxon>Pseudomonadati</taxon>
        <taxon>Pseudomonadota</taxon>
        <taxon>Gammaproteobacteria</taxon>
        <taxon>Oceanospirillales</taxon>
        <taxon>Zooshikellaceae</taxon>
        <taxon>Zooshikella</taxon>
    </lineage>
</organism>
<accession>A0A4V1IP81</accession>
<evidence type="ECO:0000313" key="4">
    <source>
        <dbReference type="Proteomes" id="UP000257039"/>
    </source>
</evidence>
<dbReference type="InterPro" id="IPR004360">
    <property type="entry name" value="Glyas_Fos-R_dOase_dom"/>
</dbReference>
<keyword evidence="3" id="KW-0223">Dioxygenase</keyword>
<dbReference type="GO" id="GO:0046872">
    <property type="term" value="F:metal ion binding"/>
    <property type="evidence" value="ECO:0007669"/>
    <property type="project" value="UniProtKB-KW"/>
</dbReference>
<keyword evidence="3" id="KW-0560">Oxidoreductase</keyword>
<gene>
    <name evidence="3" type="ORF">B9G39_24260</name>
</gene>
<evidence type="ECO:0000259" key="2">
    <source>
        <dbReference type="PROSITE" id="PS51819"/>
    </source>
</evidence>
<feature type="domain" description="VOC" evidence="2">
    <location>
        <begin position="3"/>
        <end position="120"/>
    </location>
</feature>
<dbReference type="SUPFAM" id="SSF54593">
    <property type="entry name" value="Glyoxalase/Bleomycin resistance protein/Dihydroxybiphenyl dioxygenase"/>
    <property type="match status" value="1"/>
</dbReference>
<dbReference type="Proteomes" id="UP000257039">
    <property type="component" value="Unassembled WGS sequence"/>
</dbReference>
<comment type="caution">
    <text evidence="3">The sequence shown here is derived from an EMBL/GenBank/DDBJ whole genome shotgun (WGS) entry which is preliminary data.</text>
</comment>
<dbReference type="PANTHER" id="PTHR43048:SF3">
    <property type="entry name" value="METHYLMALONYL-COA EPIMERASE, MITOCHONDRIAL"/>
    <property type="match status" value="1"/>
</dbReference>
<dbReference type="GO" id="GO:0004493">
    <property type="term" value="F:methylmalonyl-CoA epimerase activity"/>
    <property type="evidence" value="ECO:0007669"/>
    <property type="project" value="TreeGrafter"/>
</dbReference>
<dbReference type="Gene3D" id="3.10.180.10">
    <property type="entry name" value="2,3-Dihydroxybiphenyl 1,2-Dioxygenase, domain 1"/>
    <property type="match status" value="1"/>
</dbReference>
<dbReference type="EMBL" id="NDXW01000001">
    <property type="protein sequence ID" value="RDH46311.1"/>
    <property type="molecule type" value="Genomic_DNA"/>
</dbReference>
<dbReference type="AlphaFoldDB" id="A0A4V1IP81"/>
<proteinExistence type="predicted"/>
<dbReference type="GO" id="GO:0046491">
    <property type="term" value="P:L-methylmalonyl-CoA metabolic process"/>
    <property type="evidence" value="ECO:0007669"/>
    <property type="project" value="TreeGrafter"/>
</dbReference>
<dbReference type="InterPro" id="IPR037523">
    <property type="entry name" value="VOC_core"/>
</dbReference>
<dbReference type="Pfam" id="PF00903">
    <property type="entry name" value="Glyoxalase"/>
    <property type="match status" value="1"/>
</dbReference>
<dbReference type="InterPro" id="IPR051785">
    <property type="entry name" value="MMCE/EMCE_epimerase"/>
</dbReference>
<evidence type="ECO:0000256" key="1">
    <source>
        <dbReference type="ARBA" id="ARBA00022723"/>
    </source>
</evidence>
<dbReference type="PANTHER" id="PTHR43048">
    <property type="entry name" value="METHYLMALONYL-COA EPIMERASE"/>
    <property type="match status" value="1"/>
</dbReference>
<dbReference type="RefSeq" id="WP_027708788.1">
    <property type="nucleotide sequence ID" value="NZ_JAEVHG010000024.1"/>
</dbReference>
<dbReference type="InterPro" id="IPR029068">
    <property type="entry name" value="Glyas_Bleomycin-R_OHBP_Dase"/>
</dbReference>
<keyword evidence="1" id="KW-0479">Metal-binding</keyword>
<keyword evidence="4" id="KW-1185">Reference proteome</keyword>
<evidence type="ECO:0000313" key="3">
    <source>
        <dbReference type="EMBL" id="RDH46311.1"/>
    </source>
</evidence>
<dbReference type="PROSITE" id="PS51819">
    <property type="entry name" value="VOC"/>
    <property type="match status" value="1"/>
</dbReference>
<reference evidence="3 4" key="1">
    <citation type="submission" date="2017-04" db="EMBL/GenBank/DDBJ databases">
        <title>Draft genome sequence of Zooshikella ganghwensis VG4 isolated from Red Sea sediments.</title>
        <authorList>
            <person name="Rehman Z."/>
            <person name="Alam I."/>
            <person name="Kamau A."/>
            <person name="Bajic V."/>
            <person name="Leiknes T."/>
        </authorList>
    </citation>
    <scope>NUCLEOTIDE SEQUENCE [LARGE SCALE GENOMIC DNA]</scope>
    <source>
        <strain evidence="3 4">VG4</strain>
    </source>
</reference>
<sequence>MYTLNAVRIFTYNFNRALDFYKHQLGLPVENVNMEAQFAVFNTGETKLVLETISGDALDKSQFIGRFTGISLIVKDMRKTLRRLKRKHVKLHSAPEKLEDGVKLIHVYDPDQNILTLVSPH</sequence>
<dbReference type="GO" id="GO:0051213">
    <property type="term" value="F:dioxygenase activity"/>
    <property type="evidence" value="ECO:0007669"/>
    <property type="project" value="UniProtKB-KW"/>
</dbReference>
<name>A0A4V1IP81_9GAMM</name>
<protein>
    <submittedName>
        <fullName evidence="3">Glyoxalase/bleomycin resistance/dioxygenase family protein</fullName>
    </submittedName>
</protein>